<proteinExistence type="predicted"/>
<dbReference type="Proteomes" id="UP000095472">
    <property type="component" value="Chromosome"/>
</dbReference>
<protein>
    <submittedName>
        <fullName evidence="1">Uncharacterized protein</fullName>
    </submittedName>
</protein>
<keyword evidence="2" id="KW-1185">Reference proteome</keyword>
<reference evidence="1 2" key="1">
    <citation type="journal article" date="2016" name="Genome Announc.">
        <title>Draft Genome Sequence of the Thermotolerant Cyanobacterium Desertifilum sp. IPPAS B-1220.</title>
        <authorList>
            <person name="Mironov K.S."/>
            <person name="Sinetova M.A."/>
            <person name="Bolatkhan K."/>
            <person name="Zayadan B.K."/>
            <person name="Ustinova V.V."/>
            <person name="Kupriyanova E.V."/>
            <person name="Skrypnik A.N."/>
            <person name="Gogoleva N.E."/>
            <person name="Gogolev Y.V."/>
            <person name="Los D.A."/>
        </authorList>
    </citation>
    <scope>NUCLEOTIDE SEQUENCE [LARGE SCALE GENOMIC DNA]</scope>
    <source>
        <strain evidence="1 2">IPPAS B-1220</strain>
    </source>
</reference>
<name>A0ACD5H1E2_9CYAN</name>
<sequence length="104" mass="11824">MPAVQYSVRLSNALPVGTSRRWLDELGIETDHWVGRSHRECCPQGIALNPDYLERSLAGTSEIWTEELTPDGTTIEWESQPWIAETGDIGGIIVKRQIDRTPWY</sequence>
<accession>A0ACD5H1E2</accession>
<evidence type="ECO:0000313" key="1">
    <source>
        <dbReference type="EMBL" id="XPM66705.1"/>
    </source>
</evidence>
<gene>
    <name evidence="1" type="ORF">BH720_016465</name>
</gene>
<evidence type="ECO:0000313" key="2">
    <source>
        <dbReference type="Proteomes" id="UP000095472"/>
    </source>
</evidence>
<dbReference type="EMBL" id="CP182909">
    <property type="protein sequence ID" value="XPM66705.1"/>
    <property type="molecule type" value="Genomic_DNA"/>
</dbReference>
<organism evidence="1 2">
    <name type="scientific">Desertifilum tharense IPPAS B-1220</name>
    <dbReference type="NCBI Taxonomy" id="1781255"/>
    <lineage>
        <taxon>Bacteria</taxon>
        <taxon>Bacillati</taxon>
        <taxon>Cyanobacteriota</taxon>
        <taxon>Cyanophyceae</taxon>
        <taxon>Desertifilales</taxon>
        <taxon>Desertifilaceae</taxon>
        <taxon>Desertifilum</taxon>
    </lineage>
</organism>